<keyword evidence="4" id="KW-1185">Reference proteome</keyword>
<accession>A0ABY1JVJ4</accession>
<reference evidence="3 4" key="1">
    <citation type="submission" date="2017-01" db="EMBL/GenBank/DDBJ databases">
        <authorList>
            <person name="Varghese N."/>
            <person name="Submissions S."/>
        </authorList>
    </citation>
    <scope>NUCLEOTIDE SEQUENCE [LARGE SCALE GENOMIC DNA]</scope>
    <source>
        <strain evidence="3 4">ATCC 23464</strain>
    </source>
</reference>
<evidence type="ECO:0000313" key="3">
    <source>
        <dbReference type="EMBL" id="SIQ83624.1"/>
    </source>
</evidence>
<dbReference type="RefSeq" id="WP_068585322.1">
    <property type="nucleotide sequence ID" value="NZ_FTNK01000004.1"/>
</dbReference>
<dbReference type="SMART" id="SM00530">
    <property type="entry name" value="HTH_XRE"/>
    <property type="match status" value="1"/>
</dbReference>
<keyword evidence="1" id="KW-0238">DNA-binding</keyword>
<dbReference type="Pfam" id="PF01381">
    <property type="entry name" value="HTH_3"/>
    <property type="match status" value="1"/>
</dbReference>
<evidence type="ECO:0000259" key="2">
    <source>
        <dbReference type="PROSITE" id="PS50943"/>
    </source>
</evidence>
<dbReference type="EMBL" id="FTNK01000004">
    <property type="protein sequence ID" value="SIQ83624.1"/>
    <property type="molecule type" value="Genomic_DNA"/>
</dbReference>
<comment type="caution">
    <text evidence="3">The sequence shown here is derived from an EMBL/GenBank/DDBJ whole genome shotgun (WGS) entry which is preliminary data.</text>
</comment>
<dbReference type="PANTHER" id="PTHR46797">
    <property type="entry name" value="HTH-TYPE TRANSCRIPTIONAL REGULATOR"/>
    <property type="match status" value="1"/>
</dbReference>
<feature type="domain" description="HTH cro/C1-type" evidence="2">
    <location>
        <begin position="12"/>
        <end position="66"/>
    </location>
</feature>
<name>A0ABY1JVJ4_9BACL</name>
<dbReference type="PANTHER" id="PTHR46797:SF1">
    <property type="entry name" value="METHYLPHOSPHONATE SYNTHASE"/>
    <property type="match status" value="1"/>
</dbReference>
<dbReference type="Proteomes" id="UP000186666">
    <property type="component" value="Unassembled WGS sequence"/>
</dbReference>
<dbReference type="PROSITE" id="PS50943">
    <property type="entry name" value="HTH_CROC1"/>
    <property type="match status" value="1"/>
</dbReference>
<evidence type="ECO:0000313" key="4">
    <source>
        <dbReference type="Proteomes" id="UP000186666"/>
    </source>
</evidence>
<organism evidence="3 4">
    <name type="scientific">Paenibacillus macquariensis</name>
    <dbReference type="NCBI Taxonomy" id="948756"/>
    <lineage>
        <taxon>Bacteria</taxon>
        <taxon>Bacillati</taxon>
        <taxon>Bacillota</taxon>
        <taxon>Bacilli</taxon>
        <taxon>Bacillales</taxon>
        <taxon>Paenibacillaceae</taxon>
        <taxon>Paenibacillus</taxon>
    </lineage>
</organism>
<dbReference type="SUPFAM" id="SSF47413">
    <property type="entry name" value="lambda repressor-like DNA-binding domains"/>
    <property type="match status" value="1"/>
</dbReference>
<proteinExistence type="predicted"/>
<gene>
    <name evidence="3" type="ORF">SAMN05421578_104275</name>
</gene>
<dbReference type="InterPro" id="IPR001387">
    <property type="entry name" value="Cro/C1-type_HTH"/>
</dbReference>
<evidence type="ECO:0000256" key="1">
    <source>
        <dbReference type="ARBA" id="ARBA00023125"/>
    </source>
</evidence>
<protein>
    <submittedName>
        <fullName evidence="3">Helix-turn-helix</fullName>
    </submittedName>
</protein>
<sequence>MEISKKSVGNVIRTVRKRRSHTIEELAYLSGLHSTHIGKIERGEISPSVENLDKIVSVLNLNLVEFFKMISPNSETLDVTNVMIQKRIDSMNLEEKEMLLQFLELYHSH</sequence>
<dbReference type="InterPro" id="IPR010982">
    <property type="entry name" value="Lambda_DNA-bd_dom_sf"/>
</dbReference>
<dbReference type="Gene3D" id="1.10.260.40">
    <property type="entry name" value="lambda repressor-like DNA-binding domains"/>
    <property type="match status" value="1"/>
</dbReference>
<dbReference type="CDD" id="cd00093">
    <property type="entry name" value="HTH_XRE"/>
    <property type="match status" value="1"/>
</dbReference>
<dbReference type="InterPro" id="IPR050807">
    <property type="entry name" value="TransReg_Diox_bact_type"/>
</dbReference>